<keyword evidence="4" id="KW-0677">Repeat</keyword>
<dbReference type="EMBL" id="VEPZ02000895">
    <property type="protein sequence ID" value="KAE8712491.1"/>
    <property type="molecule type" value="Genomic_DNA"/>
</dbReference>
<dbReference type="SUPFAM" id="SSF52058">
    <property type="entry name" value="L domain-like"/>
    <property type="match status" value="1"/>
</dbReference>
<protein>
    <submittedName>
        <fullName evidence="6">Binding protein, putative isoform 2</fullName>
    </submittedName>
</protein>
<comment type="subcellular location">
    <subcellularLocation>
        <location evidence="1">Cytoplasm</location>
    </subcellularLocation>
</comment>
<feature type="region of interest" description="Disordered" evidence="5">
    <location>
        <begin position="455"/>
        <end position="494"/>
    </location>
</feature>
<reference evidence="6" key="1">
    <citation type="submission" date="2019-09" db="EMBL/GenBank/DDBJ databases">
        <title>Draft genome information of white flower Hibiscus syriacus.</title>
        <authorList>
            <person name="Kim Y.-M."/>
        </authorList>
    </citation>
    <scope>NUCLEOTIDE SEQUENCE [LARGE SCALE GENOMIC DNA]</scope>
    <source>
        <strain evidence="6">YM2019G1</strain>
    </source>
</reference>
<dbReference type="AlphaFoldDB" id="A0A6A3B835"/>
<dbReference type="Pfam" id="PF12799">
    <property type="entry name" value="LRR_4"/>
    <property type="match status" value="1"/>
</dbReference>
<evidence type="ECO:0000256" key="2">
    <source>
        <dbReference type="ARBA" id="ARBA00022490"/>
    </source>
</evidence>
<evidence type="ECO:0000313" key="7">
    <source>
        <dbReference type="Proteomes" id="UP000436088"/>
    </source>
</evidence>
<dbReference type="InterPro" id="IPR001611">
    <property type="entry name" value="Leu-rich_rpt"/>
</dbReference>
<dbReference type="Proteomes" id="UP000436088">
    <property type="component" value="Unassembled WGS sequence"/>
</dbReference>
<dbReference type="FunFam" id="3.80.10.10:FF:000502">
    <property type="entry name" value="Predicted protein"/>
    <property type="match status" value="1"/>
</dbReference>
<feature type="compositionally biased region" description="Polar residues" evidence="5">
    <location>
        <begin position="469"/>
        <end position="479"/>
    </location>
</feature>
<feature type="compositionally biased region" description="Basic and acidic residues" evidence="5">
    <location>
        <begin position="455"/>
        <end position="468"/>
    </location>
</feature>
<accession>A0A6A3B835</accession>
<evidence type="ECO:0000313" key="6">
    <source>
        <dbReference type="EMBL" id="KAE8712491.1"/>
    </source>
</evidence>
<keyword evidence="7" id="KW-1185">Reference proteome</keyword>
<keyword evidence="3" id="KW-0433">Leucine-rich repeat</keyword>
<dbReference type="FunFam" id="3.80.10.10:FF:000801">
    <property type="entry name" value="Outer arm dynein light chain 1"/>
    <property type="match status" value="1"/>
</dbReference>
<comment type="caution">
    <text evidence="6">The sequence shown here is derived from an EMBL/GenBank/DDBJ whole genome shotgun (WGS) entry which is preliminary data.</text>
</comment>
<evidence type="ECO:0000256" key="1">
    <source>
        <dbReference type="ARBA" id="ARBA00004496"/>
    </source>
</evidence>
<proteinExistence type="predicted"/>
<dbReference type="PANTHER" id="PTHR15454">
    <property type="entry name" value="NISCHARIN RELATED"/>
    <property type="match status" value="1"/>
</dbReference>
<dbReference type="Gene3D" id="3.80.10.10">
    <property type="entry name" value="Ribonuclease Inhibitor"/>
    <property type="match status" value="1"/>
</dbReference>
<dbReference type="GO" id="GO:0005737">
    <property type="term" value="C:cytoplasm"/>
    <property type="evidence" value="ECO:0007669"/>
    <property type="project" value="UniProtKB-SubCell"/>
</dbReference>
<name>A0A6A3B835_HIBSY</name>
<organism evidence="6 7">
    <name type="scientific">Hibiscus syriacus</name>
    <name type="common">Rose of Sharon</name>
    <dbReference type="NCBI Taxonomy" id="106335"/>
    <lineage>
        <taxon>Eukaryota</taxon>
        <taxon>Viridiplantae</taxon>
        <taxon>Streptophyta</taxon>
        <taxon>Embryophyta</taxon>
        <taxon>Tracheophyta</taxon>
        <taxon>Spermatophyta</taxon>
        <taxon>Magnoliopsida</taxon>
        <taxon>eudicotyledons</taxon>
        <taxon>Gunneridae</taxon>
        <taxon>Pentapetalae</taxon>
        <taxon>rosids</taxon>
        <taxon>malvids</taxon>
        <taxon>Malvales</taxon>
        <taxon>Malvaceae</taxon>
        <taxon>Malvoideae</taxon>
        <taxon>Hibiscus</taxon>
    </lineage>
</organism>
<evidence type="ECO:0000256" key="3">
    <source>
        <dbReference type="ARBA" id="ARBA00022614"/>
    </source>
</evidence>
<evidence type="ECO:0000256" key="5">
    <source>
        <dbReference type="SAM" id="MobiDB-lite"/>
    </source>
</evidence>
<feature type="region of interest" description="Disordered" evidence="5">
    <location>
        <begin position="519"/>
        <end position="540"/>
    </location>
</feature>
<dbReference type="InterPro" id="IPR025875">
    <property type="entry name" value="Leu-rich_rpt_4"/>
</dbReference>
<gene>
    <name evidence="6" type="ORF">F3Y22_tig00110253pilonHSYRG00072</name>
</gene>
<evidence type="ECO:0000256" key="4">
    <source>
        <dbReference type="ARBA" id="ARBA00022737"/>
    </source>
</evidence>
<dbReference type="InterPro" id="IPR032675">
    <property type="entry name" value="LRR_dom_sf"/>
</dbReference>
<dbReference type="SMART" id="SM00365">
    <property type="entry name" value="LRR_SD22"/>
    <property type="match status" value="3"/>
</dbReference>
<dbReference type="PANTHER" id="PTHR15454:SF69">
    <property type="entry name" value="SERINE_THREONINE-PROTEIN KINASE 11-INTERACTING PROTEIN"/>
    <property type="match status" value="1"/>
</dbReference>
<sequence>MHFRNADLFIYIEKLVKFVDERAGALIEGTKVLKLNQAGLHYVQSRLEALQELERLLAGTPVDYLRAYVSDLGDHRALELFLRILRLLTTLKVVSALSPPARDPTPLSLLPFVRLKVLELRGCDLSTSASKGLLELRHTLEKIICHNSTDALRHVFASRIVEIKGSPQWNRLSFVSCACNGLLLMDESLQLLPAVETLDLSRNKFAKVDNLLKCAKLKHLDLGFNHLRSISSFSEVSCHVVKLVLRNNALTTLRGIENLKSLEGLDVSYNIISNFLELEFLEGIPSLRSLSLEGNLLCCARWYRAHVFRYFSRPENLKLDDKEISTKEYWKRMIIVASRQKRPSSFGFYYPAKYDAEGEGLSTKRGCIKASRQERTHIYSDLDFVSCDNEMRSREENIISEDEAEIVDLMKRVEQLKKERSILWLREFKDWMDHPSENFADGGFSTSMLHHGKDNYKKGGESVRHLSESSRYVSDSDQASGDERITGGLSLPGLRTMDVKQEHQKSYLHDETCNGSILAESSHKSNSSSANPGSPPHYKDLLHRRQNLVEEILQLSAESYSAASSDSDTSCSEDDYSEAGIPAEEYLNRSTKGELDTCSNDLETSFVNQEVPQESNGGPGVSGSYVKEMKGKISSNESDLQNDFDRNQIKNAIPMLTLDDGVRYSHAEFSSQGKNDFIED</sequence>
<keyword evidence="2" id="KW-0963">Cytoplasm</keyword>
<dbReference type="PROSITE" id="PS51450">
    <property type="entry name" value="LRR"/>
    <property type="match status" value="2"/>
</dbReference>